<evidence type="ECO:0000256" key="1">
    <source>
        <dbReference type="ARBA" id="ARBA00023015"/>
    </source>
</evidence>
<dbReference type="Gene3D" id="3.30.1050.10">
    <property type="entry name" value="SCP2 sterol-binding domain"/>
    <property type="match status" value="1"/>
</dbReference>
<dbReference type="Proteomes" id="UP000286287">
    <property type="component" value="Unassembled WGS sequence"/>
</dbReference>
<dbReference type="Pfam" id="PF02036">
    <property type="entry name" value="SCP2"/>
    <property type="match status" value="1"/>
</dbReference>
<dbReference type="SUPFAM" id="SSF46785">
    <property type="entry name" value="Winged helix' DNA-binding domain"/>
    <property type="match status" value="1"/>
</dbReference>
<proteinExistence type="predicted"/>
<dbReference type="Gene3D" id="1.10.10.10">
    <property type="entry name" value="Winged helix-like DNA-binding domain superfamily/Winged helix DNA-binding domain"/>
    <property type="match status" value="1"/>
</dbReference>
<name>A0A418VC87_9DEIO</name>
<evidence type="ECO:0000313" key="6">
    <source>
        <dbReference type="Proteomes" id="UP000286287"/>
    </source>
</evidence>
<dbReference type="InterPro" id="IPR011991">
    <property type="entry name" value="ArsR-like_HTH"/>
</dbReference>
<dbReference type="OrthoDB" id="9807069at2"/>
<dbReference type="CDD" id="cd00090">
    <property type="entry name" value="HTH_ARSR"/>
    <property type="match status" value="1"/>
</dbReference>
<keyword evidence="6" id="KW-1185">Reference proteome</keyword>
<organism evidence="5 6">
    <name type="scientific">Deinococcus cavernae</name>
    <dbReference type="NCBI Taxonomy" id="2320857"/>
    <lineage>
        <taxon>Bacteria</taxon>
        <taxon>Thermotogati</taxon>
        <taxon>Deinococcota</taxon>
        <taxon>Deinococci</taxon>
        <taxon>Deinococcales</taxon>
        <taxon>Deinococcaceae</taxon>
        <taxon>Deinococcus</taxon>
    </lineage>
</organism>
<comment type="caution">
    <text evidence="5">The sequence shown here is derived from an EMBL/GenBank/DDBJ whole genome shotgun (WGS) entry which is preliminary data.</text>
</comment>
<dbReference type="InterPro" id="IPR003033">
    <property type="entry name" value="SCP2_sterol-bd_dom"/>
</dbReference>
<keyword evidence="3" id="KW-0804">Transcription</keyword>
<evidence type="ECO:0000313" key="5">
    <source>
        <dbReference type="EMBL" id="RJF73763.1"/>
    </source>
</evidence>
<keyword evidence="1" id="KW-0805">Transcription regulation</keyword>
<dbReference type="PANTHER" id="PTHR33204:SF18">
    <property type="entry name" value="TRANSCRIPTIONAL REGULATORY PROTEIN"/>
    <property type="match status" value="1"/>
</dbReference>
<accession>A0A418VC87</accession>
<evidence type="ECO:0000256" key="2">
    <source>
        <dbReference type="ARBA" id="ARBA00023125"/>
    </source>
</evidence>
<dbReference type="InterPro" id="IPR036527">
    <property type="entry name" value="SCP2_sterol-bd_dom_sf"/>
</dbReference>
<dbReference type="AlphaFoldDB" id="A0A418VC87"/>
<dbReference type="EMBL" id="QYUJ01000014">
    <property type="protein sequence ID" value="RJF73763.1"/>
    <property type="molecule type" value="Genomic_DNA"/>
</dbReference>
<sequence length="220" mass="23872">MPGKRSYDDGCAAAHALDLIGERWALLVVRELLFGPRRFTDLRETLPGISPNVLSQRLKDLEDIGVLNRTQLPPPAASWVYELTPWGQQLEPILQQLGRWGAQSPTHPLGARISVATGLSALKTMFDPALAPGLDATIALHIGRETYQLRFQDGQLVISRQSPTTPDAAIRGELNDLRDVIFAGVPLATAEQAGKIKVEGDQALVQKFVTLFPLPAGAAQ</sequence>
<dbReference type="RefSeq" id="WP_119766524.1">
    <property type="nucleotide sequence ID" value="NZ_QYUJ01000014.1"/>
</dbReference>
<dbReference type="InterPro" id="IPR036388">
    <property type="entry name" value="WH-like_DNA-bd_sf"/>
</dbReference>
<dbReference type="Pfam" id="PF01638">
    <property type="entry name" value="HxlR"/>
    <property type="match status" value="1"/>
</dbReference>
<evidence type="ECO:0000256" key="3">
    <source>
        <dbReference type="ARBA" id="ARBA00023163"/>
    </source>
</evidence>
<feature type="domain" description="HTH hxlR-type" evidence="4">
    <location>
        <begin position="11"/>
        <end position="109"/>
    </location>
</feature>
<reference evidence="5 6" key="1">
    <citation type="submission" date="2018-09" db="EMBL/GenBank/DDBJ databases">
        <authorList>
            <person name="Zhu H."/>
        </authorList>
    </citation>
    <scope>NUCLEOTIDE SEQUENCE [LARGE SCALE GENOMIC DNA]</scope>
    <source>
        <strain evidence="5 6">K2S05-167</strain>
    </source>
</reference>
<dbReference type="GO" id="GO:0003677">
    <property type="term" value="F:DNA binding"/>
    <property type="evidence" value="ECO:0007669"/>
    <property type="project" value="UniProtKB-KW"/>
</dbReference>
<dbReference type="InterPro" id="IPR002577">
    <property type="entry name" value="HTH_HxlR"/>
</dbReference>
<dbReference type="PANTHER" id="PTHR33204">
    <property type="entry name" value="TRANSCRIPTIONAL REGULATOR, MARR FAMILY"/>
    <property type="match status" value="1"/>
</dbReference>
<dbReference type="SUPFAM" id="SSF55718">
    <property type="entry name" value="SCP-like"/>
    <property type="match status" value="1"/>
</dbReference>
<keyword evidence="2" id="KW-0238">DNA-binding</keyword>
<protein>
    <submittedName>
        <fullName evidence="5">Transcriptional regulator</fullName>
    </submittedName>
</protein>
<evidence type="ECO:0000259" key="4">
    <source>
        <dbReference type="PROSITE" id="PS51118"/>
    </source>
</evidence>
<dbReference type="InterPro" id="IPR036390">
    <property type="entry name" value="WH_DNA-bd_sf"/>
</dbReference>
<dbReference type="PROSITE" id="PS51118">
    <property type="entry name" value="HTH_HXLR"/>
    <property type="match status" value="1"/>
</dbReference>
<gene>
    <name evidence="5" type="ORF">D3875_14120</name>
</gene>